<dbReference type="Proteomes" id="UP001500880">
    <property type="component" value="Unassembled WGS sequence"/>
</dbReference>
<keyword evidence="2" id="KW-1185">Reference proteome</keyword>
<reference evidence="1 2" key="1">
    <citation type="journal article" date="2019" name="Int. J. Syst. Evol. Microbiol.">
        <title>The Global Catalogue of Microorganisms (GCM) 10K type strain sequencing project: providing services to taxonomists for standard genome sequencing and annotation.</title>
        <authorList>
            <consortium name="The Broad Institute Genomics Platform"/>
            <consortium name="The Broad Institute Genome Sequencing Center for Infectious Disease"/>
            <person name="Wu L."/>
            <person name="Ma J."/>
        </authorList>
    </citation>
    <scope>NUCLEOTIDE SEQUENCE [LARGE SCALE GENOMIC DNA]</scope>
    <source>
        <strain evidence="1 2">JCM 12389</strain>
    </source>
</reference>
<dbReference type="RefSeq" id="WP_343842805.1">
    <property type="nucleotide sequence ID" value="NZ_BAAADO010000007.1"/>
</dbReference>
<evidence type="ECO:0000313" key="2">
    <source>
        <dbReference type="Proteomes" id="UP001500880"/>
    </source>
</evidence>
<dbReference type="EMBL" id="BAAADO010000007">
    <property type="protein sequence ID" value="GAA0500643.1"/>
    <property type="molecule type" value="Genomic_DNA"/>
</dbReference>
<protein>
    <submittedName>
        <fullName evidence="1">DUF4269 domain-containing protein</fullName>
    </submittedName>
</protein>
<accession>A0ABN1BLK0</accession>
<comment type="caution">
    <text evidence="1">The sequence shown here is derived from an EMBL/GenBank/DDBJ whole genome shotgun (WGS) entry which is preliminary data.</text>
</comment>
<proteinExistence type="predicted"/>
<evidence type="ECO:0000313" key="1">
    <source>
        <dbReference type="EMBL" id="GAA0500643.1"/>
    </source>
</evidence>
<gene>
    <name evidence="1" type="ORF">GCM10008986_29960</name>
</gene>
<dbReference type="Pfam" id="PF14091">
    <property type="entry name" value="DUF4269"/>
    <property type="match status" value="1"/>
</dbReference>
<organism evidence="1 2">
    <name type="scientific">Salinibacillus aidingensis</name>
    <dbReference type="NCBI Taxonomy" id="237684"/>
    <lineage>
        <taxon>Bacteria</taxon>
        <taxon>Bacillati</taxon>
        <taxon>Bacillota</taxon>
        <taxon>Bacilli</taxon>
        <taxon>Bacillales</taxon>
        <taxon>Bacillaceae</taxon>
        <taxon>Salinibacillus</taxon>
    </lineage>
</organism>
<dbReference type="InterPro" id="IPR025365">
    <property type="entry name" value="DUF4269"/>
</dbReference>
<name>A0ABN1BLK0_9BACI</name>
<sequence length="176" mass="20259">MFETIDYLRFGNQKQKNAYNAINSLGIMESLSEFNPILCGTLPIGIDIEGSDLDIIMEVFDPNKFEKKVKLLFSNKEKFIFKKTVIRNFSVVKANFMYGGFEFELFGQPQSVKEQYAYLHMVIENFIISNHPSVQEEVILLKKQGYKTEPAFCKVLGLKGDAYETLIDFGKKNRIV</sequence>